<evidence type="ECO:0000313" key="1">
    <source>
        <dbReference type="EMBL" id="GLX78084.1"/>
    </source>
</evidence>
<proteinExistence type="predicted"/>
<dbReference type="EMBL" id="BSST01000001">
    <property type="protein sequence ID" value="GLX78084.1"/>
    <property type="molecule type" value="Genomic_DNA"/>
</dbReference>
<name>A0ABQ6GSE2_9GAMM</name>
<sequence length="245" mass="29019">MKLDRHIQASKIIYLIKEQEEITIKESYHYRFLCFSDVVQSIMLKRKPARLTLPHQYFITLPLLFIQPEKIIEFGLGGGNLLKFTNQLLPQCQLTSVESSLQVIQCFQQYFNPEQINCSFQCQDASAWLSQQNGLDTDWLIFDIYQNNQNEMISLQLIHQLLQQLPLHAWLSINLVDLSETQLNKALSYLGKITSRRQMRYFIVPQYRNVIVHIYSQAHRPSRELSSLRPHQFTRWQQLWQYGKA</sequence>
<evidence type="ECO:0000313" key="2">
    <source>
        <dbReference type="Proteomes" id="UP001157186"/>
    </source>
</evidence>
<protein>
    <recommendedName>
        <fullName evidence="3">Spermidine synthase</fullName>
    </recommendedName>
</protein>
<dbReference type="SUPFAM" id="SSF53335">
    <property type="entry name" value="S-adenosyl-L-methionine-dependent methyltransferases"/>
    <property type="match status" value="1"/>
</dbReference>
<comment type="caution">
    <text evidence="1">The sequence shown here is derived from an EMBL/GenBank/DDBJ whole genome shotgun (WGS) entry which is preliminary data.</text>
</comment>
<reference evidence="1 2" key="1">
    <citation type="submission" date="2023-03" db="EMBL/GenBank/DDBJ databases">
        <title>Draft genome sequence of Thalassotalea insulae KCTC 62186T.</title>
        <authorList>
            <person name="Sawabe T."/>
        </authorList>
    </citation>
    <scope>NUCLEOTIDE SEQUENCE [LARGE SCALE GENOMIC DNA]</scope>
    <source>
        <strain evidence="1 2">KCTC 62186</strain>
    </source>
</reference>
<gene>
    <name evidence="1" type="ORF">tinsulaeT_14240</name>
</gene>
<dbReference type="Gene3D" id="3.40.50.150">
    <property type="entry name" value="Vaccinia Virus protein VP39"/>
    <property type="match status" value="1"/>
</dbReference>
<keyword evidence="2" id="KW-1185">Reference proteome</keyword>
<organism evidence="1 2">
    <name type="scientific">Thalassotalea insulae</name>
    <dbReference type="NCBI Taxonomy" id="2056778"/>
    <lineage>
        <taxon>Bacteria</taxon>
        <taxon>Pseudomonadati</taxon>
        <taxon>Pseudomonadota</taxon>
        <taxon>Gammaproteobacteria</taxon>
        <taxon>Alteromonadales</taxon>
        <taxon>Colwelliaceae</taxon>
        <taxon>Thalassotalea</taxon>
    </lineage>
</organism>
<dbReference type="RefSeq" id="WP_284243976.1">
    <property type="nucleotide sequence ID" value="NZ_BSST01000001.1"/>
</dbReference>
<evidence type="ECO:0008006" key="3">
    <source>
        <dbReference type="Google" id="ProtNLM"/>
    </source>
</evidence>
<dbReference type="InterPro" id="IPR029063">
    <property type="entry name" value="SAM-dependent_MTases_sf"/>
</dbReference>
<dbReference type="Proteomes" id="UP001157186">
    <property type="component" value="Unassembled WGS sequence"/>
</dbReference>
<accession>A0ABQ6GSE2</accession>